<dbReference type="Proteomes" id="UP000317318">
    <property type="component" value="Chromosome"/>
</dbReference>
<accession>A0A517QZC0</accession>
<evidence type="ECO:0000313" key="2">
    <source>
        <dbReference type="Proteomes" id="UP000317318"/>
    </source>
</evidence>
<keyword evidence="2" id="KW-1185">Reference proteome</keyword>
<protein>
    <submittedName>
        <fullName evidence="1">Uncharacterized protein</fullName>
    </submittedName>
</protein>
<reference evidence="1 2" key="1">
    <citation type="submission" date="2019-02" db="EMBL/GenBank/DDBJ databases">
        <title>Deep-cultivation of Planctomycetes and their phenomic and genomic characterization uncovers novel biology.</title>
        <authorList>
            <person name="Wiegand S."/>
            <person name="Jogler M."/>
            <person name="Boedeker C."/>
            <person name="Pinto D."/>
            <person name="Vollmers J."/>
            <person name="Rivas-Marin E."/>
            <person name="Kohn T."/>
            <person name="Peeters S.H."/>
            <person name="Heuer A."/>
            <person name="Rast P."/>
            <person name="Oberbeckmann S."/>
            <person name="Bunk B."/>
            <person name="Jeske O."/>
            <person name="Meyerdierks A."/>
            <person name="Storesund J.E."/>
            <person name="Kallscheuer N."/>
            <person name="Luecker S."/>
            <person name="Lage O.M."/>
            <person name="Pohl T."/>
            <person name="Merkel B.J."/>
            <person name="Hornburger P."/>
            <person name="Mueller R.-W."/>
            <person name="Bruemmer F."/>
            <person name="Labrenz M."/>
            <person name="Spormann A.M."/>
            <person name="Op den Camp H."/>
            <person name="Overmann J."/>
            <person name="Amann R."/>
            <person name="Jetten M.S.M."/>
            <person name="Mascher T."/>
            <person name="Medema M.H."/>
            <person name="Devos D.P."/>
            <person name="Kaster A.-K."/>
            <person name="Ovreas L."/>
            <person name="Rohde M."/>
            <person name="Galperin M.Y."/>
            <person name="Jogler C."/>
        </authorList>
    </citation>
    <scope>NUCLEOTIDE SEQUENCE [LARGE SCALE GENOMIC DNA]</scope>
    <source>
        <strain evidence="1 2">Pan189</strain>
    </source>
</reference>
<dbReference type="EMBL" id="CP036268">
    <property type="protein sequence ID" value="QDT36996.1"/>
    <property type="molecule type" value="Genomic_DNA"/>
</dbReference>
<sequence>MGLLVSDAYRYFVQRLQHTIAPTDSAIAAALGLSALRAKHRVDWGDRRWGFRGAIVGKLWVLRFQPSFRTHGVIALAVVDDAVGRRQIRAAVLAENIVSSVVTPRDPLACDLILDLSDSSRRVNLDGYSFSLDWENYQASFTFESSTLSEGSMLKVLRISVGFADEIARSSGPKTLREITGGWVRYLDPDDKWGN</sequence>
<dbReference type="AlphaFoldDB" id="A0A517QZC0"/>
<organism evidence="1 2">
    <name type="scientific">Stratiformator vulcanicus</name>
    <dbReference type="NCBI Taxonomy" id="2527980"/>
    <lineage>
        <taxon>Bacteria</taxon>
        <taxon>Pseudomonadati</taxon>
        <taxon>Planctomycetota</taxon>
        <taxon>Planctomycetia</taxon>
        <taxon>Planctomycetales</taxon>
        <taxon>Planctomycetaceae</taxon>
        <taxon>Stratiformator</taxon>
    </lineage>
</organism>
<name>A0A517QZC0_9PLAN</name>
<evidence type="ECO:0000313" key="1">
    <source>
        <dbReference type="EMBL" id="QDT36996.1"/>
    </source>
</evidence>
<gene>
    <name evidence="1" type="ORF">Pan189_13610</name>
</gene>
<proteinExistence type="predicted"/>
<dbReference type="KEGG" id="svp:Pan189_13610"/>